<dbReference type="AlphaFoldDB" id="A0A6B0RVV4"/>
<keyword evidence="2" id="KW-1185">Reference proteome</keyword>
<proteinExistence type="predicted"/>
<evidence type="ECO:0000313" key="2">
    <source>
        <dbReference type="Proteomes" id="UP000322234"/>
    </source>
</evidence>
<sequence>MHLTYTISHNQSKDLSTVIDLEELSKALMYAPPITKCKPGLVTLPSDLSNSSTAEVYIGSDSSLALSFVDPAKILPVPETKLHIIWNICMLPSCCNLKHIVDILTTDKDNILIVEAGKG</sequence>
<gene>
    <name evidence="1" type="ORF">E5288_WYG007356</name>
</gene>
<accession>A0A6B0RVV4</accession>
<evidence type="ECO:0000313" key="1">
    <source>
        <dbReference type="EMBL" id="MXQ94239.1"/>
    </source>
</evidence>
<dbReference type="EMBL" id="VBQZ03000108">
    <property type="protein sequence ID" value="MXQ94239.1"/>
    <property type="molecule type" value="Genomic_DNA"/>
</dbReference>
<comment type="caution">
    <text evidence="1">The sequence shown here is derived from an EMBL/GenBank/DDBJ whole genome shotgun (WGS) entry which is preliminary data.</text>
</comment>
<name>A0A6B0RVV4_9CETA</name>
<reference evidence="1" key="1">
    <citation type="submission" date="2019-10" db="EMBL/GenBank/DDBJ databases">
        <title>The sequence and de novo assembly of the wild yak genome.</title>
        <authorList>
            <person name="Liu Y."/>
        </authorList>
    </citation>
    <scope>NUCLEOTIDE SEQUENCE [LARGE SCALE GENOMIC DNA]</scope>
    <source>
        <strain evidence="1">WY2019</strain>
    </source>
</reference>
<dbReference type="Proteomes" id="UP000322234">
    <property type="component" value="Unassembled WGS sequence"/>
</dbReference>
<organism evidence="1 2">
    <name type="scientific">Bos mutus</name>
    <name type="common">wild yak</name>
    <dbReference type="NCBI Taxonomy" id="72004"/>
    <lineage>
        <taxon>Eukaryota</taxon>
        <taxon>Metazoa</taxon>
        <taxon>Chordata</taxon>
        <taxon>Craniata</taxon>
        <taxon>Vertebrata</taxon>
        <taxon>Euteleostomi</taxon>
        <taxon>Mammalia</taxon>
        <taxon>Eutheria</taxon>
        <taxon>Laurasiatheria</taxon>
        <taxon>Artiodactyla</taxon>
        <taxon>Ruminantia</taxon>
        <taxon>Pecora</taxon>
        <taxon>Bovidae</taxon>
        <taxon>Bovinae</taxon>
        <taxon>Bos</taxon>
    </lineage>
</organism>
<protein>
    <submittedName>
        <fullName evidence="1">Uncharacterized protein</fullName>
    </submittedName>
</protein>